<accession>A0A428WIS2</accession>
<dbReference type="SUPFAM" id="SSF55729">
    <property type="entry name" value="Acyl-CoA N-acyltransferases (Nat)"/>
    <property type="match status" value="1"/>
</dbReference>
<keyword evidence="2" id="KW-0012">Acyltransferase</keyword>
<keyword evidence="5" id="KW-1185">Reference proteome</keyword>
<sequence length="161" mass="17135">MADVRAALPGDVPAISRFGDVHVRAHYAPLIGAAAAAAQVRDWWNETHLGAAVAGGLVVVAEDAGELVGVGQRGRSAPDHVVYKLYVHPGQRGRGLGPRLLDALVEQLPADAGRLYIEHFAANERAGAFYEREGFTVDRIEPSATGDPALAVVWRVRPLTT</sequence>
<dbReference type="AlphaFoldDB" id="A0A428WIS2"/>
<name>A0A428WIS2_AMYBA</name>
<dbReference type="PANTHER" id="PTHR43877">
    <property type="entry name" value="AMINOALKYLPHOSPHONATE N-ACETYLTRANSFERASE-RELATED-RELATED"/>
    <property type="match status" value="1"/>
</dbReference>
<comment type="caution">
    <text evidence="4">The sequence shown here is derived from an EMBL/GenBank/DDBJ whole genome shotgun (WGS) entry which is preliminary data.</text>
</comment>
<evidence type="ECO:0000313" key="4">
    <source>
        <dbReference type="EMBL" id="RSM42946.1"/>
    </source>
</evidence>
<dbReference type="InterPro" id="IPR050832">
    <property type="entry name" value="Bact_Acetyltransf"/>
</dbReference>
<dbReference type="OrthoDB" id="5243635at2"/>
<dbReference type="PROSITE" id="PS51186">
    <property type="entry name" value="GNAT"/>
    <property type="match status" value="1"/>
</dbReference>
<organism evidence="4 5">
    <name type="scientific">Amycolatopsis balhimycina DSM 5908</name>
    <dbReference type="NCBI Taxonomy" id="1081091"/>
    <lineage>
        <taxon>Bacteria</taxon>
        <taxon>Bacillati</taxon>
        <taxon>Actinomycetota</taxon>
        <taxon>Actinomycetes</taxon>
        <taxon>Pseudonocardiales</taxon>
        <taxon>Pseudonocardiaceae</taxon>
        <taxon>Amycolatopsis</taxon>
    </lineage>
</organism>
<dbReference type="Pfam" id="PF13508">
    <property type="entry name" value="Acetyltransf_7"/>
    <property type="match status" value="1"/>
</dbReference>
<dbReference type="RefSeq" id="WP_020641609.1">
    <property type="nucleotide sequence ID" value="NZ_QHHU01000027.1"/>
</dbReference>
<dbReference type="Proteomes" id="UP000286716">
    <property type="component" value="Unassembled WGS sequence"/>
</dbReference>
<keyword evidence="1 4" id="KW-0808">Transferase</keyword>
<evidence type="ECO:0000256" key="2">
    <source>
        <dbReference type="ARBA" id="ARBA00023315"/>
    </source>
</evidence>
<evidence type="ECO:0000256" key="1">
    <source>
        <dbReference type="ARBA" id="ARBA00022679"/>
    </source>
</evidence>
<gene>
    <name evidence="4" type="ORF">DMA12_20080</name>
</gene>
<dbReference type="InterPro" id="IPR000182">
    <property type="entry name" value="GNAT_dom"/>
</dbReference>
<feature type="domain" description="N-acetyltransferase" evidence="3">
    <location>
        <begin position="2"/>
        <end position="160"/>
    </location>
</feature>
<dbReference type="EMBL" id="QHHU01000027">
    <property type="protein sequence ID" value="RSM42946.1"/>
    <property type="molecule type" value="Genomic_DNA"/>
</dbReference>
<evidence type="ECO:0000313" key="5">
    <source>
        <dbReference type="Proteomes" id="UP000286716"/>
    </source>
</evidence>
<dbReference type="CDD" id="cd04301">
    <property type="entry name" value="NAT_SF"/>
    <property type="match status" value="1"/>
</dbReference>
<evidence type="ECO:0000259" key="3">
    <source>
        <dbReference type="PROSITE" id="PS51186"/>
    </source>
</evidence>
<reference evidence="4 5" key="1">
    <citation type="submission" date="2018-05" db="EMBL/GenBank/DDBJ databases">
        <title>Evolution of GPA BGCs.</title>
        <authorList>
            <person name="Waglechner N."/>
            <person name="Wright G.D."/>
        </authorList>
    </citation>
    <scope>NUCLEOTIDE SEQUENCE [LARGE SCALE GENOMIC DNA]</scope>
    <source>
        <strain evidence="4 5">DSM 5908</strain>
    </source>
</reference>
<dbReference type="Gene3D" id="3.40.630.30">
    <property type="match status" value="1"/>
</dbReference>
<protein>
    <submittedName>
        <fullName evidence="4">N-acetyltransferase</fullName>
    </submittedName>
</protein>
<dbReference type="GO" id="GO:0016747">
    <property type="term" value="F:acyltransferase activity, transferring groups other than amino-acyl groups"/>
    <property type="evidence" value="ECO:0007669"/>
    <property type="project" value="InterPro"/>
</dbReference>
<dbReference type="InterPro" id="IPR016181">
    <property type="entry name" value="Acyl_CoA_acyltransferase"/>
</dbReference>
<proteinExistence type="predicted"/>
<dbReference type="PANTHER" id="PTHR43877:SF1">
    <property type="entry name" value="ACETYLTRANSFERASE"/>
    <property type="match status" value="1"/>
</dbReference>